<name>A0A3S0JJS5_9PROT</name>
<dbReference type="AlphaFoldDB" id="A0A3S0JJS5"/>
<evidence type="ECO:0000256" key="8">
    <source>
        <dbReference type="HAMAP-Rule" id="MF_00223"/>
    </source>
</evidence>
<dbReference type="NCBIfam" id="NF006825">
    <property type="entry name" value="PRK09347.1-2"/>
    <property type="match status" value="1"/>
</dbReference>
<dbReference type="PANTHER" id="PTHR11109">
    <property type="entry name" value="GTP CYCLOHYDROLASE I"/>
    <property type="match status" value="1"/>
</dbReference>
<reference evidence="11 12" key="1">
    <citation type="submission" date="2018-12" db="EMBL/GenBank/DDBJ databases">
        <authorList>
            <person name="Yang Y."/>
        </authorList>
    </citation>
    <scope>NUCLEOTIDE SEQUENCE [LARGE SCALE GENOMIC DNA]</scope>
    <source>
        <strain evidence="11 12">L-25-5w-1</strain>
    </source>
</reference>
<dbReference type="InterPro" id="IPR043134">
    <property type="entry name" value="GTP-CH-I_N"/>
</dbReference>
<evidence type="ECO:0000256" key="4">
    <source>
        <dbReference type="ARBA" id="ARBA00011857"/>
    </source>
</evidence>
<dbReference type="GO" id="GO:0008270">
    <property type="term" value="F:zinc ion binding"/>
    <property type="evidence" value="ECO:0007669"/>
    <property type="project" value="UniProtKB-UniRule"/>
</dbReference>
<keyword evidence="8" id="KW-0547">Nucleotide-binding</keyword>
<comment type="similarity">
    <text evidence="3 8">Belongs to the GTP cyclohydrolase I family.</text>
</comment>
<evidence type="ECO:0000256" key="6">
    <source>
        <dbReference type="ARBA" id="ARBA00022801"/>
    </source>
</evidence>
<comment type="catalytic activity">
    <reaction evidence="1 8">
        <text>GTP + H2O = 7,8-dihydroneopterin 3'-triphosphate + formate + H(+)</text>
        <dbReference type="Rhea" id="RHEA:17473"/>
        <dbReference type="ChEBI" id="CHEBI:15377"/>
        <dbReference type="ChEBI" id="CHEBI:15378"/>
        <dbReference type="ChEBI" id="CHEBI:15740"/>
        <dbReference type="ChEBI" id="CHEBI:37565"/>
        <dbReference type="ChEBI" id="CHEBI:58462"/>
        <dbReference type="EC" id="3.5.4.16"/>
    </reaction>
</comment>
<dbReference type="InterPro" id="IPR018234">
    <property type="entry name" value="GTP_CycHdrlase_I_CS"/>
</dbReference>
<dbReference type="FunFam" id="3.30.1130.10:FF:000001">
    <property type="entry name" value="GTP cyclohydrolase 1"/>
    <property type="match status" value="1"/>
</dbReference>
<organism evidence="11 12">
    <name type="scientific">Azospirillum griseum</name>
    <dbReference type="NCBI Taxonomy" id="2496639"/>
    <lineage>
        <taxon>Bacteria</taxon>
        <taxon>Pseudomonadati</taxon>
        <taxon>Pseudomonadota</taxon>
        <taxon>Alphaproteobacteria</taxon>
        <taxon>Rhodospirillales</taxon>
        <taxon>Azospirillaceae</taxon>
        <taxon>Azospirillum</taxon>
    </lineage>
</organism>
<comment type="subunit">
    <text evidence="8">Homopolymer.</text>
</comment>
<keyword evidence="8" id="KW-0479">Metal-binding</keyword>
<dbReference type="InterPro" id="IPR043133">
    <property type="entry name" value="GTP-CH-I_C/QueF"/>
</dbReference>
<evidence type="ECO:0000256" key="3">
    <source>
        <dbReference type="ARBA" id="ARBA00008085"/>
    </source>
</evidence>
<dbReference type="Gene3D" id="3.30.1130.10">
    <property type="match status" value="1"/>
</dbReference>
<keyword evidence="12" id="KW-1185">Reference proteome</keyword>
<keyword evidence="6 8" id="KW-0378">Hydrolase</keyword>
<evidence type="ECO:0000256" key="5">
    <source>
        <dbReference type="ARBA" id="ARBA00022563"/>
    </source>
</evidence>
<dbReference type="Gene3D" id="1.10.286.10">
    <property type="match status" value="1"/>
</dbReference>
<evidence type="ECO:0000313" key="11">
    <source>
        <dbReference type="EMBL" id="RTR21915.1"/>
    </source>
</evidence>
<dbReference type="SUPFAM" id="SSF55620">
    <property type="entry name" value="Tetrahydrobiopterin biosynthesis enzymes-like"/>
    <property type="match status" value="1"/>
</dbReference>
<comment type="subunit">
    <text evidence="4">Toroid-shaped homodecamer, composed of two pentamers of five dimers.</text>
</comment>
<dbReference type="GO" id="GO:0006730">
    <property type="term" value="P:one-carbon metabolic process"/>
    <property type="evidence" value="ECO:0007669"/>
    <property type="project" value="UniProtKB-UniRule"/>
</dbReference>
<evidence type="ECO:0000259" key="10">
    <source>
        <dbReference type="Pfam" id="PF01227"/>
    </source>
</evidence>
<dbReference type="PANTHER" id="PTHR11109:SF7">
    <property type="entry name" value="GTP CYCLOHYDROLASE 1"/>
    <property type="match status" value="1"/>
</dbReference>
<dbReference type="EC" id="3.5.4.16" evidence="8"/>
<dbReference type="UniPathway" id="UPA00848">
    <property type="reaction ID" value="UER00151"/>
</dbReference>
<dbReference type="GO" id="GO:0005525">
    <property type="term" value="F:GTP binding"/>
    <property type="evidence" value="ECO:0007669"/>
    <property type="project" value="UniProtKB-KW"/>
</dbReference>
<dbReference type="GO" id="GO:0046654">
    <property type="term" value="P:tetrahydrofolate biosynthetic process"/>
    <property type="evidence" value="ECO:0007669"/>
    <property type="project" value="UniProtKB-UniRule"/>
</dbReference>
<comment type="pathway">
    <text evidence="2 8">Cofactor biosynthesis; 7,8-dihydroneopterin triphosphate biosynthesis; 7,8-dihydroneopterin triphosphate from GTP: step 1/1.</text>
</comment>
<feature type="region of interest" description="Disordered" evidence="9">
    <location>
        <begin position="1"/>
        <end position="32"/>
    </location>
</feature>
<dbReference type="GO" id="GO:0005737">
    <property type="term" value="C:cytoplasm"/>
    <property type="evidence" value="ECO:0007669"/>
    <property type="project" value="TreeGrafter"/>
</dbReference>
<protein>
    <recommendedName>
        <fullName evidence="8">GTP cyclohydrolase 1</fullName>
        <ecNumber evidence="8">3.5.4.16</ecNumber>
    </recommendedName>
    <alternativeName>
        <fullName evidence="8">GTP cyclohydrolase I</fullName>
        <shortName evidence="8">GTP-CH-I</shortName>
    </alternativeName>
</protein>
<evidence type="ECO:0000256" key="9">
    <source>
        <dbReference type="SAM" id="MobiDB-lite"/>
    </source>
</evidence>
<evidence type="ECO:0000313" key="12">
    <source>
        <dbReference type="Proteomes" id="UP000277007"/>
    </source>
</evidence>
<evidence type="ECO:0000256" key="7">
    <source>
        <dbReference type="ARBA" id="ARBA00023134"/>
    </source>
</evidence>
<gene>
    <name evidence="8 11" type="primary">folE</name>
    <name evidence="11" type="ORF">EJ903_07280</name>
</gene>
<keyword evidence="8" id="KW-0862">Zinc</keyword>
<evidence type="ECO:0000256" key="2">
    <source>
        <dbReference type="ARBA" id="ARBA00005080"/>
    </source>
</evidence>
<dbReference type="HAMAP" id="MF_00223">
    <property type="entry name" value="FolE"/>
    <property type="match status" value="1"/>
</dbReference>
<dbReference type="PROSITE" id="PS00860">
    <property type="entry name" value="GTP_CYCLOHYDROL_1_2"/>
    <property type="match status" value="1"/>
</dbReference>
<feature type="binding site" evidence="8">
    <location>
        <position position="105"/>
    </location>
    <ligand>
        <name>Zn(2+)</name>
        <dbReference type="ChEBI" id="CHEBI:29105"/>
    </ligand>
</feature>
<dbReference type="Pfam" id="PF01227">
    <property type="entry name" value="GTP_cyclohydroI"/>
    <property type="match status" value="1"/>
</dbReference>
<dbReference type="OrthoDB" id="9801207at2"/>
<feature type="binding site" evidence="8">
    <location>
        <position position="108"/>
    </location>
    <ligand>
        <name>Zn(2+)</name>
        <dbReference type="ChEBI" id="CHEBI:29105"/>
    </ligand>
</feature>
<comment type="caution">
    <text evidence="11">The sequence shown here is derived from an EMBL/GenBank/DDBJ whole genome shotgun (WGS) entry which is preliminary data.</text>
</comment>
<feature type="binding site" evidence="8">
    <location>
        <position position="176"/>
    </location>
    <ligand>
        <name>Zn(2+)</name>
        <dbReference type="ChEBI" id="CHEBI:29105"/>
    </ligand>
</feature>
<dbReference type="GO" id="GO:0006729">
    <property type="term" value="P:tetrahydrobiopterin biosynthetic process"/>
    <property type="evidence" value="ECO:0007669"/>
    <property type="project" value="TreeGrafter"/>
</dbReference>
<evidence type="ECO:0000256" key="1">
    <source>
        <dbReference type="ARBA" id="ARBA00001052"/>
    </source>
</evidence>
<dbReference type="NCBIfam" id="NF006826">
    <property type="entry name" value="PRK09347.1-3"/>
    <property type="match status" value="1"/>
</dbReference>
<proteinExistence type="inferred from homology"/>
<sequence length="220" mass="24533">MTASKTQFAEKVVPGPGLPRATAANTARPSREEAEQAVRTLLRWAGDDPTREGLVGTPDRVVRSYEEFFAGYTVDPVDLLQRTFEETDGYDEMVILRDIRVESYCEHHMVPIIGKAHVAYLPKHRVVGISKLARVVEAYAKRLQIQEKMTAQIANTINEVLQPEGVAVVIEAQHQCMTTRGIHKPGVSMVTSRMLGAFRNDPSTRREFLTMIGNPSSRGE</sequence>
<dbReference type="EMBL" id="RXMA01000005">
    <property type="protein sequence ID" value="RTR21915.1"/>
    <property type="molecule type" value="Genomic_DNA"/>
</dbReference>
<dbReference type="InterPro" id="IPR020602">
    <property type="entry name" value="GTP_CycHdrlase_I_dom"/>
</dbReference>
<keyword evidence="7 8" id="KW-0342">GTP-binding</keyword>
<dbReference type="PROSITE" id="PS00859">
    <property type="entry name" value="GTP_CYCLOHYDROL_1_1"/>
    <property type="match status" value="1"/>
</dbReference>
<feature type="domain" description="GTP cyclohydrolase I" evidence="10">
    <location>
        <begin position="35"/>
        <end position="212"/>
    </location>
</feature>
<accession>A0A3S0JJS5</accession>
<keyword evidence="5 8" id="KW-0554">One-carbon metabolism</keyword>
<dbReference type="GO" id="GO:0003934">
    <property type="term" value="F:GTP cyclohydrolase I activity"/>
    <property type="evidence" value="ECO:0007669"/>
    <property type="project" value="UniProtKB-UniRule"/>
</dbReference>
<dbReference type="NCBIfam" id="TIGR00063">
    <property type="entry name" value="folE"/>
    <property type="match status" value="1"/>
</dbReference>
<dbReference type="FunFam" id="1.10.286.10:FF:000001">
    <property type="entry name" value="GTP cyclohydrolase 1"/>
    <property type="match status" value="1"/>
</dbReference>
<dbReference type="Proteomes" id="UP000277007">
    <property type="component" value="Unassembled WGS sequence"/>
</dbReference>
<dbReference type="InterPro" id="IPR001474">
    <property type="entry name" value="GTP_CycHdrlase_I"/>
</dbReference>